<dbReference type="PANTHER" id="PTHR30024">
    <property type="entry name" value="ALIPHATIC SULFONATES-BINDING PROTEIN-RELATED"/>
    <property type="match status" value="1"/>
</dbReference>
<evidence type="ECO:0000313" key="3">
    <source>
        <dbReference type="EMBL" id="QBE49051.1"/>
    </source>
</evidence>
<accession>A0A4P6KG86</accession>
<dbReference type="RefSeq" id="WP_130110182.1">
    <property type="nucleotide sequence ID" value="NZ_CP035806.1"/>
</dbReference>
<evidence type="ECO:0000259" key="2">
    <source>
        <dbReference type="Pfam" id="PF09084"/>
    </source>
</evidence>
<gene>
    <name evidence="3" type="ORF">EVS81_09525</name>
</gene>
<feature type="chain" id="PRO_5038535649" evidence="1">
    <location>
        <begin position="33"/>
        <end position="332"/>
    </location>
</feature>
<feature type="signal peptide" evidence="1">
    <location>
        <begin position="1"/>
        <end position="32"/>
    </location>
</feature>
<feature type="domain" description="SsuA/THI5-like" evidence="2">
    <location>
        <begin position="72"/>
        <end position="259"/>
    </location>
</feature>
<protein>
    <submittedName>
        <fullName evidence="3">ABC transporter substrate-binding protein</fullName>
    </submittedName>
</protein>
<proteinExistence type="predicted"/>
<evidence type="ECO:0000313" key="4">
    <source>
        <dbReference type="Proteomes" id="UP000289260"/>
    </source>
</evidence>
<name>A0A4P6KG86_9MICO</name>
<dbReference type="InterPro" id="IPR015168">
    <property type="entry name" value="SsuA/THI5"/>
</dbReference>
<dbReference type="EMBL" id="CP035806">
    <property type="protein sequence ID" value="QBE49051.1"/>
    <property type="molecule type" value="Genomic_DNA"/>
</dbReference>
<dbReference type="Proteomes" id="UP000289260">
    <property type="component" value="Chromosome"/>
</dbReference>
<organism evidence="3 4">
    <name type="scientific">Leucobacter triazinivorans</name>
    <dbReference type="NCBI Taxonomy" id="1784719"/>
    <lineage>
        <taxon>Bacteria</taxon>
        <taxon>Bacillati</taxon>
        <taxon>Actinomycetota</taxon>
        <taxon>Actinomycetes</taxon>
        <taxon>Micrococcales</taxon>
        <taxon>Microbacteriaceae</taxon>
        <taxon>Leucobacter</taxon>
    </lineage>
</organism>
<dbReference type="Pfam" id="PF09084">
    <property type="entry name" value="NMT1"/>
    <property type="match status" value="1"/>
</dbReference>
<keyword evidence="4" id="KW-1185">Reference proteome</keyword>
<sequence length="332" mass="34444">MTIPHPPARHRGIRISLALGAVLALAACSSTATTTAPEGSDGTPEVSSVRISGIQGPGTVPLQLASEQTAAEYGLEVEPVYVDNSGVAVTSVISGDTAAANSSYFGVIDAINQGLPIVVIAEGWASTPDTGSLEALPDSGIASLADLEGRTVNVISLTSSHAIKLRHAMLAEGLDPDAVDWVELPYGEVAAALEQGTIDASSAVGPTLAAVRGLGSTTVFDYGAGEYTGMAESGWIASQTYADENPATVRAIQCTLLEAQGALVDDRDLFETQFMSLLGAPAEVAAAEVMLDYQRTNRLAEIQRNADIYFESGLLTDEFDFTDHVLDAPADC</sequence>
<keyword evidence="1" id="KW-0732">Signal</keyword>
<dbReference type="KEGG" id="ltr:EVS81_09525"/>
<dbReference type="OrthoDB" id="7808807at2"/>
<dbReference type="AlphaFoldDB" id="A0A4P6KG86"/>
<reference evidence="3 4" key="1">
    <citation type="submission" date="2019-02" db="EMBL/GenBank/DDBJ databases">
        <authorList>
            <person name="Sun L."/>
            <person name="Pan D."/>
            <person name="Wu X."/>
        </authorList>
    </citation>
    <scope>NUCLEOTIDE SEQUENCE [LARGE SCALE GENOMIC DNA]</scope>
    <source>
        <strain evidence="3 4">JW-1</strain>
    </source>
</reference>
<evidence type="ECO:0000256" key="1">
    <source>
        <dbReference type="SAM" id="SignalP"/>
    </source>
</evidence>
<dbReference type="Gene3D" id="3.40.190.10">
    <property type="entry name" value="Periplasmic binding protein-like II"/>
    <property type="match status" value="2"/>
</dbReference>
<dbReference type="SUPFAM" id="SSF53850">
    <property type="entry name" value="Periplasmic binding protein-like II"/>
    <property type="match status" value="1"/>
</dbReference>